<dbReference type="PROSITE" id="PS51257">
    <property type="entry name" value="PROKAR_LIPOPROTEIN"/>
    <property type="match status" value="1"/>
</dbReference>
<dbReference type="EMBL" id="JAUQUB010000003">
    <property type="protein sequence ID" value="MDO7882965.1"/>
    <property type="molecule type" value="Genomic_DNA"/>
</dbReference>
<feature type="chain" id="PRO_5047335495" evidence="2">
    <location>
        <begin position="25"/>
        <end position="337"/>
    </location>
</feature>
<keyword evidence="5" id="KW-1185">Reference proteome</keyword>
<organism evidence="4 5">
    <name type="scientific">Antiquaquibacter soli</name>
    <dbReference type="NCBI Taxonomy" id="3064523"/>
    <lineage>
        <taxon>Bacteria</taxon>
        <taxon>Bacillati</taxon>
        <taxon>Actinomycetota</taxon>
        <taxon>Actinomycetes</taxon>
        <taxon>Micrococcales</taxon>
        <taxon>Microbacteriaceae</taxon>
        <taxon>Antiquaquibacter</taxon>
    </lineage>
</organism>
<keyword evidence="2" id="KW-0732">Signal</keyword>
<proteinExistence type="predicted"/>
<dbReference type="InterPro" id="IPR050300">
    <property type="entry name" value="GDXG_lipolytic_enzyme"/>
</dbReference>
<dbReference type="Gene3D" id="3.40.50.1820">
    <property type="entry name" value="alpha/beta hydrolase"/>
    <property type="match status" value="1"/>
</dbReference>
<dbReference type="PANTHER" id="PTHR48081:SF13">
    <property type="entry name" value="ALPHA_BETA HYDROLASE"/>
    <property type="match status" value="1"/>
</dbReference>
<accession>A0ABT9BPP5</accession>
<dbReference type="SUPFAM" id="SSF53474">
    <property type="entry name" value="alpha/beta-Hydrolases"/>
    <property type="match status" value="1"/>
</dbReference>
<dbReference type="InterPro" id="IPR049492">
    <property type="entry name" value="BD-FAE-like_dom"/>
</dbReference>
<comment type="caution">
    <text evidence="4">The sequence shown here is derived from an EMBL/GenBank/DDBJ whole genome shotgun (WGS) entry which is preliminary data.</text>
</comment>
<feature type="signal peptide" evidence="2">
    <location>
        <begin position="1"/>
        <end position="24"/>
    </location>
</feature>
<name>A0ABT9BPP5_9MICO</name>
<evidence type="ECO:0000313" key="5">
    <source>
        <dbReference type="Proteomes" id="UP001241072"/>
    </source>
</evidence>
<sequence>MRTAPTLLASACALALLMAGCSPTGDDSERVEPTAQPVYPVLRTYPEVPVIEDIEYGVADDGQPLLLDACFPTDNGIDDLESEPRPAIVSIHGGSWMRGDKANLNWRAVCQWLASEGFVVVSVNYRLAPASVFPAQLDDVSQAVGWLRDPVTVERYNLDPDRIGAFGGSAGGNLAALLGTAGTGDWTSGSRVAAVAELSGPTDLRERIPTTDSYNQDFGDVQLAYTGCAELAGCAAAAAASPITSVDDSDPPFFVGHSVDEFIPLSQSDDFVTELRSVGVPVTYVTVEGSLHSIGMLDAAMQQRIVAFFRDTLSLNAVTRVTPPDADADADADEASQ</sequence>
<evidence type="ECO:0000256" key="2">
    <source>
        <dbReference type="SAM" id="SignalP"/>
    </source>
</evidence>
<gene>
    <name evidence="4" type="ORF">Q5716_12075</name>
</gene>
<dbReference type="PANTHER" id="PTHR48081">
    <property type="entry name" value="AB HYDROLASE SUPERFAMILY PROTEIN C4A8.06C"/>
    <property type="match status" value="1"/>
</dbReference>
<evidence type="ECO:0000259" key="3">
    <source>
        <dbReference type="Pfam" id="PF20434"/>
    </source>
</evidence>
<keyword evidence="1 4" id="KW-0378">Hydrolase</keyword>
<dbReference type="Proteomes" id="UP001241072">
    <property type="component" value="Unassembled WGS sequence"/>
</dbReference>
<dbReference type="Pfam" id="PF20434">
    <property type="entry name" value="BD-FAE"/>
    <property type="match status" value="1"/>
</dbReference>
<dbReference type="RefSeq" id="WP_305003396.1">
    <property type="nucleotide sequence ID" value="NZ_JAUQUB010000003.1"/>
</dbReference>
<protein>
    <submittedName>
        <fullName evidence="4">Alpha/beta hydrolase</fullName>
    </submittedName>
</protein>
<dbReference type="GO" id="GO:0016787">
    <property type="term" value="F:hydrolase activity"/>
    <property type="evidence" value="ECO:0007669"/>
    <property type="project" value="UniProtKB-KW"/>
</dbReference>
<dbReference type="InterPro" id="IPR029058">
    <property type="entry name" value="AB_hydrolase_fold"/>
</dbReference>
<feature type="domain" description="BD-FAE-like" evidence="3">
    <location>
        <begin position="81"/>
        <end position="275"/>
    </location>
</feature>
<reference evidence="4 5" key="1">
    <citation type="submission" date="2023-07" db="EMBL/GenBank/DDBJ databases">
        <title>Protaetiibacter sp. nov WY-16 isolated from soil.</title>
        <authorList>
            <person name="Liu B."/>
            <person name="Wan Y."/>
        </authorList>
    </citation>
    <scope>NUCLEOTIDE SEQUENCE [LARGE SCALE GENOMIC DNA]</scope>
    <source>
        <strain evidence="4 5">WY-16</strain>
    </source>
</reference>
<evidence type="ECO:0000256" key="1">
    <source>
        <dbReference type="ARBA" id="ARBA00022801"/>
    </source>
</evidence>
<evidence type="ECO:0000313" key="4">
    <source>
        <dbReference type="EMBL" id="MDO7882965.1"/>
    </source>
</evidence>